<feature type="compositionally biased region" description="Polar residues" evidence="1">
    <location>
        <begin position="396"/>
        <end position="408"/>
    </location>
</feature>
<dbReference type="GeneID" id="109432919"/>
<evidence type="ECO:0000256" key="1">
    <source>
        <dbReference type="SAM" id="MobiDB-lite"/>
    </source>
</evidence>
<keyword evidence="3" id="KW-1185">Reference proteome</keyword>
<feature type="region of interest" description="Disordered" evidence="1">
    <location>
        <begin position="449"/>
        <end position="478"/>
    </location>
</feature>
<feature type="compositionally biased region" description="Basic and acidic residues" evidence="1">
    <location>
        <begin position="251"/>
        <end position="261"/>
    </location>
</feature>
<sequence length="802" mass="89586">MSTSSYISLSAAPSGPGSSTPRDGNNNDNDNDSTMDGDNLLKLALKKPKAWKWELTTSSSSPSIAFPKIQLFDSRTGELMVQVDKPDCVVKSEEMAMGRSDGLERSRSLQDRKGRDQRYRRSRSTCIREKVTTSSDYLSDVFAQLQNKGMGHKLATSVTQYRVEETEEDVQENGYGLQKSQSAREIRRSSSVEHKKKILRTPSTRSGSMLGRISECFKSSTEEEPPRQSTPPPTPAPEPTIPEISVEEEPEPKPTTEENKNKIYKLVRSNVGTLIVREESFHTQRSLRRRRQQLQEQPSIPESEPQMDKRITISDIPDSSYNDTIREIDSLISKVMLSHNLQDVHESRPHQSRGRPSTQQNGEAEPVRKRRARRSASAGSNASSYAGSSGSRRTRNSPLVTVPTGSSSSDEDMVAMAESRFGSLKRRGRAKYKRNSTGQVHEVYNSGSAGAQINGVGRQHETNVRRSSTTVSSSNSTTVEIEECESVSLSGFQEKRETVVHRSSEKSTSSTTSLSTLSPPSPAVERCGGPSPNRWGTHRVETQTRDWERVQEITVTDDSCRKEVEAKMDWLEMRCEDVVTVEESKPSQADISDTKTINDKNENGARATLAEVSSKKNEDCSPTLLQKPNYEHPKGLEVTSLKRDTELNEASLRNGYEETNVTSRDQERSKPVEKLKSYSQKLSEERPSVRFQLNSTKDYTESQTNENLNVTARDVPRRSPTTTPKFGSFQFPRHIDGSNVSSASLAWSYLPQLSTFHSTSSLASLRSNSGSTTTSSQSPVQRRQLKSYAQRHHRSSFHVVPN</sequence>
<feature type="compositionally biased region" description="Basic and acidic residues" evidence="1">
    <location>
        <begin position="664"/>
        <end position="673"/>
    </location>
</feature>
<feature type="compositionally biased region" description="Basic and acidic residues" evidence="1">
    <location>
        <begin position="495"/>
        <end position="505"/>
    </location>
</feature>
<protein>
    <submittedName>
        <fullName evidence="2">Uncharacterized protein</fullName>
    </submittedName>
</protein>
<evidence type="ECO:0000313" key="3">
    <source>
        <dbReference type="Proteomes" id="UP000069940"/>
    </source>
</evidence>
<accession>A0ABM1Z3S9</accession>
<feature type="compositionally biased region" description="Basic and acidic residues" evidence="1">
    <location>
        <begin position="182"/>
        <end position="193"/>
    </location>
</feature>
<feature type="compositionally biased region" description="Low complexity" evidence="1">
    <location>
        <begin position="763"/>
        <end position="782"/>
    </location>
</feature>
<feature type="compositionally biased region" description="Low complexity" evidence="1">
    <location>
        <begin position="10"/>
        <end position="28"/>
    </location>
</feature>
<reference evidence="3" key="1">
    <citation type="journal article" date="2015" name="Proc. Natl. Acad. Sci. U.S.A.">
        <title>Genome sequence of the Asian Tiger mosquito, Aedes albopictus, reveals insights into its biology, genetics, and evolution.</title>
        <authorList>
            <person name="Chen X.G."/>
            <person name="Jiang X."/>
            <person name="Gu J."/>
            <person name="Xu M."/>
            <person name="Wu Y."/>
            <person name="Deng Y."/>
            <person name="Zhang C."/>
            <person name="Bonizzoni M."/>
            <person name="Dermauw W."/>
            <person name="Vontas J."/>
            <person name="Armbruster P."/>
            <person name="Huang X."/>
            <person name="Yang Y."/>
            <person name="Zhang H."/>
            <person name="He W."/>
            <person name="Peng H."/>
            <person name="Liu Y."/>
            <person name="Wu K."/>
            <person name="Chen J."/>
            <person name="Lirakis M."/>
            <person name="Topalis P."/>
            <person name="Van Leeuwen T."/>
            <person name="Hall A.B."/>
            <person name="Jiang X."/>
            <person name="Thorpe C."/>
            <person name="Mueller R.L."/>
            <person name="Sun C."/>
            <person name="Waterhouse R.M."/>
            <person name="Yan G."/>
            <person name="Tu Z.J."/>
            <person name="Fang X."/>
            <person name="James A.A."/>
        </authorList>
    </citation>
    <scope>NUCLEOTIDE SEQUENCE [LARGE SCALE GENOMIC DNA]</scope>
    <source>
        <strain evidence="3">Foshan</strain>
    </source>
</reference>
<feature type="compositionally biased region" description="Basic and acidic residues" evidence="1">
    <location>
        <begin position="92"/>
        <end position="119"/>
    </location>
</feature>
<proteinExistence type="predicted"/>
<feature type="region of interest" description="Disordered" evidence="1">
    <location>
        <begin position="651"/>
        <end position="673"/>
    </location>
</feature>
<feature type="region of interest" description="Disordered" evidence="1">
    <location>
        <begin position="165"/>
        <end position="261"/>
    </location>
</feature>
<evidence type="ECO:0000313" key="2">
    <source>
        <dbReference type="EnsemblMetazoa" id="AALFPA23_014792.P21473"/>
    </source>
</evidence>
<feature type="region of interest" description="Disordered" evidence="1">
    <location>
        <begin position="280"/>
        <end position="321"/>
    </location>
</feature>
<feature type="region of interest" description="Disordered" evidence="1">
    <location>
        <begin position="763"/>
        <end position="802"/>
    </location>
</feature>
<feature type="compositionally biased region" description="Basic residues" evidence="1">
    <location>
        <begin position="783"/>
        <end position="796"/>
    </location>
</feature>
<organism evidence="2 3">
    <name type="scientific">Aedes albopictus</name>
    <name type="common">Asian tiger mosquito</name>
    <name type="synonym">Stegomyia albopicta</name>
    <dbReference type="NCBI Taxonomy" id="7160"/>
    <lineage>
        <taxon>Eukaryota</taxon>
        <taxon>Metazoa</taxon>
        <taxon>Ecdysozoa</taxon>
        <taxon>Arthropoda</taxon>
        <taxon>Hexapoda</taxon>
        <taxon>Insecta</taxon>
        <taxon>Pterygota</taxon>
        <taxon>Neoptera</taxon>
        <taxon>Endopterygota</taxon>
        <taxon>Diptera</taxon>
        <taxon>Nematocera</taxon>
        <taxon>Culicoidea</taxon>
        <taxon>Culicidae</taxon>
        <taxon>Culicinae</taxon>
        <taxon>Aedini</taxon>
        <taxon>Aedes</taxon>
        <taxon>Stegomyia</taxon>
    </lineage>
</organism>
<feature type="region of interest" description="Disordered" evidence="1">
    <location>
        <begin position="609"/>
        <end position="634"/>
    </location>
</feature>
<reference evidence="2" key="2">
    <citation type="submission" date="2025-05" db="UniProtKB">
        <authorList>
            <consortium name="EnsemblMetazoa"/>
        </authorList>
    </citation>
    <scope>IDENTIFICATION</scope>
    <source>
        <strain evidence="2">Foshan</strain>
    </source>
</reference>
<dbReference type="EnsemblMetazoa" id="AALFPA23_014792.R21473">
    <property type="protein sequence ID" value="AALFPA23_014792.P21473"/>
    <property type="gene ID" value="AALFPA23_014792"/>
</dbReference>
<feature type="compositionally biased region" description="Low complexity" evidence="1">
    <location>
        <begin position="465"/>
        <end position="478"/>
    </location>
</feature>
<feature type="compositionally biased region" description="Basic and acidic residues" evidence="1">
    <location>
        <begin position="592"/>
        <end position="603"/>
    </location>
</feature>
<feature type="region of interest" description="Disordered" evidence="1">
    <location>
        <begin position="344"/>
        <end position="413"/>
    </location>
</feature>
<feature type="compositionally biased region" description="Pro residues" evidence="1">
    <location>
        <begin position="228"/>
        <end position="240"/>
    </location>
</feature>
<feature type="compositionally biased region" description="Low complexity" evidence="1">
    <location>
        <begin position="507"/>
        <end position="518"/>
    </location>
</feature>
<feature type="region of interest" description="Disordered" evidence="1">
    <location>
        <begin position="584"/>
        <end position="603"/>
    </location>
</feature>
<dbReference type="InterPro" id="IPR032064">
    <property type="entry name" value="DUF4805"/>
</dbReference>
<feature type="region of interest" description="Disordered" evidence="1">
    <location>
        <begin position="92"/>
        <end position="123"/>
    </location>
</feature>
<feature type="region of interest" description="Disordered" evidence="1">
    <location>
        <begin position="495"/>
        <end position="539"/>
    </location>
</feature>
<name>A0ABM1Z3S9_AEDAL</name>
<dbReference type="Proteomes" id="UP000069940">
    <property type="component" value="Unassembled WGS sequence"/>
</dbReference>
<feature type="compositionally biased region" description="Low complexity" evidence="1">
    <location>
        <begin position="375"/>
        <end position="391"/>
    </location>
</feature>
<dbReference type="RefSeq" id="XP_019564827.3">
    <property type="nucleotide sequence ID" value="XM_019709282.3"/>
</dbReference>
<feature type="region of interest" description="Disordered" evidence="1">
    <location>
        <begin position="1"/>
        <end position="39"/>
    </location>
</feature>
<dbReference type="Pfam" id="PF16063">
    <property type="entry name" value="DUF4805"/>
    <property type="match status" value="1"/>
</dbReference>